<accession>A0AAV1DYW2</accession>
<evidence type="ECO:0000256" key="1">
    <source>
        <dbReference type="SAM" id="MobiDB-lite"/>
    </source>
</evidence>
<organism evidence="2 3">
    <name type="scientific">Oldenlandia corymbosa var. corymbosa</name>
    <dbReference type="NCBI Taxonomy" id="529605"/>
    <lineage>
        <taxon>Eukaryota</taxon>
        <taxon>Viridiplantae</taxon>
        <taxon>Streptophyta</taxon>
        <taxon>Embryophyta</taxon>
        <taxon>Tracheophyta</taxon>
        <taxon>Spermatophyta</taxon>
        <taxon>Magnoliopsida</taxon>
        <taxon>eudicotyledons</taxon>
        <taxon>Gunneridae</taxon>
        <taxon>Pentapetalae</taxon>
        <taxon>asterids</taxon>
        <taxon>lamiids</taxon>
        <taxon>Gentianales</taxon>
        <taxon>Rubiaceae</taxon>
        <taxon>Rubioideae</taxon>
        <taxon>Spermacoceae</taxon>
        <taxon>Hedyotis-Oldenlandia complex</taxon>
        <taxon>Oldenlandia</taxon>
    </lineage>
</organism>
<feature type="compositionally biased region" description="Basic and acidic residues" evidence="1">
    <location>
        <begin position="80"/>
        <end position="91"/>
    </location>
</feature>
<keyword evidence="3" id="KW-1185">Reference proteome</keyword>
<dbReference type="AlphaFoldDB" id="A0AAV1DYW2"/>
<dbReference type="Proteomes" id="UP001161247">
    <property type="component" value="Chromosome 7"/>
</dbReference>
<protein>
    <submittedName>
        <fullName evidence="2">OLC1v1013702C1</fullName>
    </submittedName>
</protein>
<dbReference type="PANTHER" id="PTHR34566">
    <property type="entry name" value="ALTERED INHERITANCE OF MITOCHONDRIA PROTEIN"/>
    <property type="match status" value="1"/>
</dbReference>
<proteinExistence type="predicted"/>
<name>A0AAV1DYW2_OLDCO</name>
<feature type="compositionally biased region" description="Basic and acidic residues" evidence="1">
    <location>
        <begin position="35"/>
        <end position="48"/>
    </location>
</feature>
<gene>
    <name evidence="2" type="ORF">OLC1_LOCUS20213</name>
</gene>
<sequence>MAADEEEASERFVVDPQNLTTATSHRDNLPSPNADHFHHQNESKEESKVSGNPPSSSSSDKNTTLMNGVKGRTCKGSYSVDKDQPNDEKETTTLPICVGIEILMDRRVKNISSPPAHIHNKEGVSTSTNSPTRPVKPTQPINDEFLTRFKRNANLVAMGVVKNMSKVGNRVKESVDDILYPYRRRPK</sequence>
<evidence type="ECO:0000313" key="2">
    <source>
        <dbReference type="EMBL" id="CAI9113154.1"/>
    </source>
</evidence>
<dbReference type="EMBL" id="OX459124">
    <property type="protein sequence ID" value="CAI9113154.1"/>
    <property type="molecule type" value="Genomic_DNA"/>
</dbReference>
<feature type="compositionally biased region" description="Polar residues" evidence="1">
    <location>
        <begin position="123"/>
        <end position="132"/>
    </location>
</feature>
<dbReference type="PANTHER" id="PTHR34566:SF2">
    <property type="entry name" value="ALTERED INHERITANCE OF MITOCHONDRIA PROTEIN"/>
    <property type="match status" value="1"/>
</dbReference>
<feature type="region of interest" description="Disordered" evidence="1">
    <location>
        <begin position="1"/>
        <end position="92"/>
    </location>
</feature>
<evidence type="ECO:0000313" key="3">
    <source>
        <dbReference type="Proteomes" id="UP001161247"/>
    </source>
</evidence>
<feature type="region of interest" description="Disordered" evidence="1">
    <location>
        <begin position="113"/>
        <end position="140"/>
    </location>
</feature>
<reference evidence="2" key="1">
    <citation type="submission" date="2023-03" db="EMBL/GenBank/DDBJ databases">
        <authorList>
            <person name="Julca I."/>
        </authorList>
    </citation>
    <scope>NUCLEOTIDE SEQUENCE</scope>
</reference>